<dbReference type="InterPro" id="IPR007456">
    <property type="entry name" value="Smg"/>
</dbReference>
<comment type="similarity">
    <text evidence="1">Belongs to the Smg family.</text>
</comment>
<evidence type="ECO:0000256" key="1">
    <source>
        <dbReference type="HAMAP-Rule" id="MF_00598"/>
    </source>
</evidence>
<protein>
    <recommendedName>
        <fullName evidence="1">Protein Smg homolog</fullName>
    </recommendedName>
</protein>
<gene>
    <name evidence="1 2" type="primary">smg</name>
    <name evidence="2" type="ORF">SFSGTM_01100</name>
</gene>
<keyword evidence="3" id="KW-1185">Reference proteome</keyword>
<dbReference type="Pfam" id="PF04361">
    <property type="entry name" value="DUF494"/>
    <property type="match status" value="1"/>
</dbReference>
<dbReference type="KEGG" id="sniv:SFSGTM_01100"/>
<dbReference type="EMBL" id="AP021881">
    <property type="protein sequence ID" value="BBO99401.1"/>
    <property type="molecule type" value="Genomic_DNA"/>
</dbReference>
<name>A0A809S7A3_9PROT</name>
<sequence length="155" mass="17581">MTMLEILIFLFESYPQIELAPDRDALTVKLHAAGFNGLEVNQALDWFADLGALNSSQYPTSLAQHSGVRIYAEEELARIDTASRGFLMFLEQAGILNPLQREWVIDRILALDEDEVSLEKIKWIALMVLWSQNPNQDYSLLEDMLFNDGTGLPVH</sequence>
<dbReference type="AlphaFoldDB" id="A0A809S7A3"/>
<organism evidence="2 3">
    <name type="scientific">Sulfuriferula nivalis</name>
    <dbReference type="NCBI Taxonomy" id="2675298"/>
    <lineage>
        <taxon>Bacteria</taxon>
        <taxon>Pseudomonadati</taxon>
        <taxon>Pseudomonadota</taxon>
        <taxon>Betaproteobacteria</taxon>
        <taxon>Nitrosomonadales</taxon>
        <taxon>Sulfuricellaceae</taxon>
        <taxon>Sulfuriferula</taxon>
    </lineage>
</organism>
<dbReference type="Proteomes" id="UP000463939">
    <property type="component" value="Chromosome"/>
</dbReference>
<proteinExistence type="inferred from homology"/>
<evidence type="ECO:0000313" key="3">
    <source>
        <dbReference type="Proteomes" id="UP000463939"/>
    </source>
</evidence>
<evidence type="ECO:0000313" key="2">
    <source>
        <dbReference type="EMBL" id="BBO99401.1"/>
    </source>
</evidence>
<dbReference type="PANTHER" id="PTHR38692:SF1">
    <property type="entry name" value="PROTEIN SMG"/>
    <property type="match status" value="1"/>
</dbReference>
<accession>A0A809S7A3</accession>
<dbReference type="PANTHER" id="PTHR38692">
    <property type="entry name" value="PROTEIN SMG"/>
    <property type="match status" value="1"/>
</dbReference>
<reference evidence="3" key="1">
    <citation type="submission" date="2019-11" db="EMBL/GenBank/DDBJ databases">
        <title>Isolation and characterization of a novel species in the genus Sulfuriferula.</title>
        <authorList>
            <person name="Mochizuki J."/>
            <person name="Kojima H."/>
            <person name="Fukui M."/>
        </authorList>
    </citation>
    <scope>NUCLEOTIDE SEQUENCE [LARGE SCALE GENOMIC DNA]</scope>
    <source>
        <strain evidence="3">SGTM</strain>
    </source>
</reference>
<dbReference type="RefSeq" id="WP_232526014.1">
    <property type="nucleotide sequence ID" value="NZ_AP021881.1"/>
</dbReference>
<dbReference type="HAMAP" id="MF_00598">
    <property type="entry name" value="Smg"/>
    <property type="match status" value="1"/>
</dbReference>